<dbReference type="Proteomes" id="UP000295726">
    <property type="component" value="Unassembled WGS sequence"/>
</dbReference>
<keyword evidence="11" id="KW-1185">Reference proteome</keyword>
<feature type="transmembrane region" description="Helical" evidence="9">
    <location>
        <begin position="122"/>
        <end position="141"/>
    </location>
</feature>
<dbReference type="InterPro" id="IPR038770">
    <property type="entry name" value="Na+/solute_symporter_sf"/>
</dbReference>
<accession>A0A4R3K137</accession>
<comment type="caution">
    <text evidence="10">The sequence shown here is derived from an EMBL/GenBank/DDBJ whole genome shotgun (WGS) entry which is preliminary data.</text>
</comment>
<keyword evidence="6 8" id="KW-1133">Transmembrane helix</keyword>
<dbReference type="NCBIfam" id="TIGR00832">
    <property type="entry name" value="acr3"/>
    <property type="match status" value="1"/>
</dbReference>
<evidence type="ECO:0000256" key="9">
    <source>
        <dbReference type="SAM" id="Phobius"/>
    </source>
</evidence>
<dbReference type="Gene3D" id="1.20.1530.20">
    <property type="match status" value="1"/>
</dbReference>
<evidence type="ECO:0000256" key="8">
    <source>
        <dbReference type="PIRNR" id="PIRNR005508"/>
    </source>
</evidence>
<feature type="transmembrane region" description="Helical" evidence="9">
    <location>
        <begin position="187"/>
        <end position="205"/>
    </location>
</feature>
<dbReference type="GO" id="GO:0015297">
    <property type="term" value="F:antiporter activity"/>
    <property type="evidence" value="ECO:0007669"/>
    <property type="project" value="UniProtKB-UniRule"/>
</dbReference>
<dbReference type="GO" id="GO:0015105">
    <property type="term" value="F:arsenite transmembrane transporter activity"/>
    <property type="evidence" value="ECO:0007669"/>
    <property type="project" value="TreeGrafter"/>
</dbReference>
<comment type="subcellular location">
    <subcellularLocation>
        <location evidence="1 8">Cell membrane</location>
        <topology evidence="1 8">Multi-pass membrane protein</topology>
    </subcellularLocation>
</comment>
<evidence type="ECO:0000256" key="3">
    <source>
        <dbReference type="ARBA" id="ARBA00022448"/>
    </source>
</evidence>
<feature type="transmembrane region" description="Helical" evidence="9">
    <location>
        <begin position="317"/>
        <end position="336"/>
    </location>
</feature>
<feature type="transmembrane region" description="Helical" evidence="9">
    <location>
        <begin position="226"/>
        <end position="244"/>
    </location>
</feature>
<keyword evidence="7 8" id="KW-0472">Membrane</keyword>
<feature type="transmembrane region" description="Helical" evidence="9">
    <location>
        <begin position="161"/>
        <end position="181"/>
    </location>
</feature>
<dbReference type="InterPro" id="IPR004706">
    <property type="entry name" value="Arsenical-R_Acr3"/>
</dbReference>
<reference evidence="10 11" key="1">
    <citation type="submission" date="2019-03" db="EMBL/GenBank/DDBJ databases">
        <title>Genomic Encyclopedia of Type Strains, Phase IV (KMG-IV): sequencing the most valuable type-strain genomes for metagenomic binning, comparative biology and taxonomic classification.</title>
        <authorList>
            <person name="Goeker M."/>
        </authorList>
    </citation>
    <scope>NUCLEOTIDE SEQUENCE [LARGE SCALE GENOMIC DNA]</scope>
    <source>
        <strain evidence="10 11">DSM 29489</strain>
    </source>
</reference>
<evidence type="ECO:0000256" key="6">
    <source>
        <dbReference type="ARBA" id="ARBA00022989"/>
    </source>
</evidence>
<evidence type="ECO:0000313" key="11">
    <source>
        <dbReference type="Proteomes" id="UP000295726"/>
    </source>
</evidence>
<dbReference type="EMBL" id="SLZZ01000029">
    <property type="protein sequence ID" value="TCS75398.1"/>
    <property type="molecule type" value="Genomic_DNA"/>
</dbReference>
<sequence length="353" mass="39099">MNKEKNTGIGFFEKYLTIWVLICMAAGILIGKFLPGIPEFLSRFEYAQISIPIAVLIWVMIYPMMMKVDFQSIKNVRNNPQGLLISSGTSWLIKPFLMFGLASFFFYVVFKTFIPTELAQSYVAGAVLLGAAPCTAMVFVWSNLTKGDPAHTLVQVAVNDLIILVAFVPIVSFLLGVTNIFVPWDTLILSIVLFVVVPLVGGFLTRYFMVKNKGEEYFTQRFIPKFDNVTTVGLLLTLVIIFSFQGDAILENPLHVLLIAIPLILQNVLTAAFAYWMCKITKQPHNVAAPAALIGASDFFELSVAVAIALFGPTSPVVLVCTVGVLTEVPVMLLLVRFVNKTKGWFPQNELQN</sequence>
<dbReference type="GO" id="GO:0005886">
    <property type="term" value="C:plasma membrane"/>
    <property type="evidence" value="ECO:0007669"/>
    <property type="project" value="UniProtKB-SubCell"/>
</dbReference>
<evidence type="ECO:0000313" key="10">
    <source>
        <dbReference type="EMBL" id="TCS75398.1"/>
    </source>
</evidence>
<feature type="transmembrane region" description="Helical" evidence="9">
    <location>
        <begin position="256"/>
        <end position="276"/>
    </location>
</feature>
<evidence type="ECO:0000256" key="5">
    <source>
        <dbReference type="ARBA" id="ARBA00022692"/>
    </source>
</evidence>
<proteinExistence type="inferred from homology"/>
<feature type="transmembrane region" description="Helical" evidence="9">
    <location>
        <begin position="46"/>
        <end position="65"/>
    </location>
</feature>
<protein>
    <submittedName>
        <fullName evidence="10">ACR3 family arsenite transporter</fullName>
    </submittedName>
</protein>
<dbReference type="Pfam" id="PF01758">
    <property type="entry name" value="SBF"/>
    <property type="match status" value="1"/>
</dbReference>
<gene>
    <name evidence="10" type="ORF">EDD59_12910</name>
</gene>
<feature type="transmembrane region" description="Helical" evidence="9">
    <location>
        <begin position="91"/>
        <end position="110"/>
    </location>
</feature>
<evidence type="ECO:0000256" key="2">
    <source>
        <dbReference type="ARBA" id="ARBA00010110"/>
    </source>
</evidence>
<comment type="similarity">
    <text evidence="2 8">Belongs to the arsenical resistance-3 (ACR3) (TC 2.A.59) family.</text>
</comment>
<name>A0A4R3K137_9FIRM</name>
<evidence type="ECO:0000256" key="4">
    <source>
        <dbReference type="ARBA" id="ARBA00022475"/>
    </source>
</evidence>
<feature type="transmembrane region" description="Helical" evidence="9">
    <location>
        <begin position="12"/>
        <end position="34"/>
    </location>
</feature>
<dbReference type="InterPro" id="IPR002657">
    <property type="entry name" value="BilAc:Na_symport/Acr3"/>
</dbReference>
<evidence type="ECO:0000256" key="7">
    <source>
        <dbReference type="ARBA" id="ARBA00023136"/>
    </source>
</evidence>
<dbReference type="RefSeq" id="WP_132383310.1">
    <property type="nucleotide sequence ID" value="NZ_SLZZ01000029.1"/>
</dbReference>
<dbReference type="PANTHER" id="PTHR43057:SF1">
    <property type="entry name" value="ARSENICAL-RESISTANCE PROTEIN 3"/>
    <property type="match status" value="1"/>
</dbReference>
<dbReference type="PANTHER" id="PTHR43057">
    <property type="entry name" value="ARSENITE EFFLUX TRANSPORTER"/>
    <property type="match status" value="1"/>
</dbReference>
<keyword evidence="5 8" id="KW-0812">Transmembrane</keyword>
<feature type="transmembrane region" description="Helical" evidence="9">
    <location>
        <begin position="288"/>
        <end position="311"/>
    </location>
</feature>
<keyword evidence="3 8" id="KW-0813">Transport</keyword>
<evidence type="ECO:0000256" key="1">
    <source>
        <dbReference type="ARBA" id="ARBA00004651"/>
    </source>
</evidence>
<dbReference type="AlphaFoldDB" id="A0A4R3K137"/>
<dbReference type="OrthoDB" id="9771457at2"/>
<dbReference type="GO" id="GO:0015104">
    <property type="term" value="F:antimonite transmembrane transporter activity"/>
    <property type="evidence" value="ECO:0007669"/>
    <property type="project" value="TreeGrafter"/>
</dbReference>
<dbReference type="PIRSF" id="PIRSF005508">
    <property type="entry name" value="Acr3"/>
    <property type="match status" value="1"/>
</dbReference>
<organism evidence="10 11">
    <name type="scientific">Muricomes intestini</name>
    <dbReference type="NCBI Taxonomy" id="1796634"/>
    <lineage>
        <taxon>Bacteria</taxon>
        <taxon>Bacillati</taxon>
        <taxon>Bacillota</taxon>
        <taxon>Clostridia</taxon>
        <taxon>Lachnospirales</taxon>
        <taxon>Lachnospiraceae</taxon>
        <taxon>Muricomes</taxon>
    </lineage>
</organism>
<keyword evidence="4 8" id="KW-1003">Cell membrane</keyword>